<sequence length="179" mass="20752">MVWPLASWKLHCKPERWVSKSGEDSDGFVDLENDVTGLSPVAQKEMQQYIEEQQFGSTNKTGKRTADRDSSILQAPVKHQEVEQLTTHADNSHYEISEVVHYTKDVVTDAQIAEDYDRKDWERCRFAEAVDNGWDDCFLHHAGPDGWVLFDRFEINEINETEIAGLESWRKKTQKMAYN</sequence>
<proteinExistence type="predicted"/>
<dbReference type="EMBL" id="ML986584">
    <property type="protein sequence ID" value="KAF2269062.1"/>
    <property type="molecule type" value="Genomic_DNA"/>
</dbReference>
<dbReference type="Proteomes" id="UP000800093">
    <property type="component" value="Unassembled WGS sequence"/>
</dbReference>
<evidence type="ECO:0000313" key="1">
    <source>
        <dbReference type="EMBL" id="KAF2269062.1"/>
    </source>
</evidence>
<comment type="caution">
    <text evidence="1">The sequence shown here is derived from an EMBL/GenBank/DDBJ whole genome shotgun (WGS) entry which is preliminary data.</text>
</comment>
<reference evidence="2" key="1">
    <citation type="journal article" date="2020" name="Stud. Mycol.">
        <title>101 Dothideomycetes genomes: A test case for predicting lifestyles and emergence of pathogens.</title>
        <authorList>
            <person name="Haridas S."/>
            <person name="Albert R."/>
            <person name="Binder M."/>
            <person name="Bloem J."/>
            <person name="LaButti K."/>
            <person name="Salamov A."/>
            <person name="Andreopoulos B."/>
            <person name="Baker S."/>
            <person name="Barry K."/>
            <person name="Bills G."/>
            <person name="Bluhm B."/>
            <person name="Cannon C."/>
            <person name="Castanera R."/>
            <person name="Culley D."/>
            <person name="Daum C."/>
            <person name="Ezra D."/>
            <person name="Gonzalez J."/>
            <person name="Henrissat B."/>
            <person name="Kuo A."/>
            <person name="Liang C."/>
            <person name="Lipzen A."/>
            <person name="Lutzoni F."/>
            <person name="Magnuson J."/>
            <person name="Mondo S."/>
            <person name="Nolan M."/>
            <person name="Ohm R."/>
            <person name="Pangilinan J."/>
            <person name="Park H.-J."/>
            <person name="Ramirez L."/>
            <person name="Alfaro M."/>
            <person name="Sun H."/>
            <person name="Tritt A."/>
            <person name="Yoshinaga Y."/>
            <person name="Zwiers L.-H."/>
            <person name="Turgeon B."/>
            <person name="Goodwin S."/>
            <person name="Spatafora J."/>
            <person name="Crous P."/>
            <person name="Grigoriev I."/>
        </authorList>
    </citation>
    <scope>NUCLEOTIDE SEQUENCE [LARGE SCALE GENOMIC DNA]</scope>
    <source>
        <strain evidence="2">CBS 304.66</strain>
    </source>
</reference>
<gene>
    <name evidence="1" type="ORF">CC78DRAFT_575617</name>
</gene>
<name>A0A9P4TNG6_9PLEO</name>
<organism evidence="1 2">
    <name type="scientific">Lojkania enalia</name>
    <dbReference type="NCBI Taxonomy" id="147567"/>
    <lineage>
        <taxon>Eukaryota</taxon>
        <taxon>Fungi</taxon>
        <taxon>Dikarya</taxon>
        <taxon>Ascomycota</taxon>
        <taxon>Pezizomycotina</taxon>
        <taxon>Dothideomycetes</taxon>
        <taxon>Pleosporomycetidae</taxon>
        <taxon>Pleosporales</taxon>
        <taxon>Pleosporales incertae sedis</taxon>
        <taxon>Lojkania</taxon>
    </lineage>
</organism>
<dbReference type="AlphaFoldDB" id="A0A9P4TNG6"/>
<accession>A0A9P4TNG6</accession>
<evidence type="ECO:0000313" key="2">
    <source>
        <dbReference type="Proteomes" id="UP000800093"/>
    </source>
</evidence>
<keyword evidence="2" id="KW-1185">Reference proteome</keyword>
<protein>
    <submittedName>
        <fullName evidence="1">Uncharacterized protein</fullName>
    </submittedName>
</protein>